<dbReference type="EMBL" id="FP565814">
    <property type="protein sequence ID" value="CBH25930.1"/>
    <property type="molecule type" value="Genomic_DNA"/>
</dbReference>
<proteinExistence type="predicted"/>
<dbReference type="PROSITE" id="PS51084">
    <property type="entry name" value="HIT_2"/>
    <property type="match status" value="1"/>
</dbReference>
<dbReference type="KEGG" id="srm:SRM_03009"/>
<evidence type="ECO:0000313" key="5">
    <source>
        <dbReference type="EMBL" id="CBH25930.1"/>
    </source>
</evidence>
<dbReference type="InterPro" id="IPR011146">
    <property type="entry name" value="HIT-like"/>
</dbReference>
<organism evidence="5 6">
    <name type="scientific">Salinibacter ruber (strain M8)</name>
    <dbReference type="NCBI Taxonomy" id="761659"/>
    <lineage>
        <taxon>Bacteria</taxon>
        <taxon>Pseudomonadati</taxon>
        <taxon>Rhodothermota</taxon>
        <taxon>Rhodothermia</taxon>
        <taxon>Rhodothermales</taxon>
        <taxon>Salinibacteraceae</taxon>
        <taxon>Salinibacter</taxon>
    </lineage>
</organism>
<evidence type="ECO:0000259" key="4">
    <source>
        <dbReference type="PROSITE" id="PS51084"/>
    </source>
</evidence>
<dbReference type="Pfam" id="PF01230">
    <property type="entry name" value="HIT"/>
    <property type="match status" value="1"/>
</dbReference>
<name>D5HD25_SALRM</name>
<dbReference type="InterPro" id="IPR001310">
    <property type="entry name" value="Histidine_triad_HIT"/>
</dbReference>
<dbReference type="SUPFAM" id="SSF54197">
    <property type="entry name" value="HIT-like"/>
    <property type="match status" value="1"/>
</dbReference>
<reference evidence="5 6" key="1">
    <citation type="journal article" date="2010" name="ISME J.">
        <title>Fine-scale evolution: genomic, phenotypic and ecological differentiation in two coexisting Salinibacter ruber strains.</title>
        <authorList>
            <person name="Pena A."/>
            <person name="Teeling H."/>
            <person name="Huerta-Cepas J."/>
            <person name="Santos F."/>
            <person name="Yarza P."/>
            <person name="Brito-Echeverria J."/>
            <person name="Lucio M."/>
            <person name="Schmitt-Kopplin P."/>
            <person name="Meseguer I."/>
            <person name="Schenowitz C."/>
            <person name="Dossat C."/>
            <person name="Barbe V."/>
            <person name="Dopazo J."/>
            <person name="Rossello-Mora R."/>
            <person name="Schuler M."/>
            <person name="Glockner F.O."/>
            <person name="Amann R."/>
            <person name="Gabaldon T."/>
            <person name="Anton J."/>
        </authorList>
    </citation>
    <scope>NUCLEOTIDE SEQUENCE [LARGE SCALE GENOMIC DNA]</scope>
    <source>
        <strain evidence="5 6">M8</strain>
    </source>
</reference>
<dbReference type="PRINTS" id="PR00332">
    <property type="entry name" value="HISTRIAD"/>
</dbReference>
<feature type="domain" description="HIT" evidence="4">
    <location>
        <begin position="29"/>
        <end position="137"/>
    </location>
</feature>
<sequence length="137" mass="15554">MWKRGPCIQDRPLDSAHGLWTDPMSEKTIFQRIIDGEEDADILHEDDRCVAFRDINPEAPTHILIVPRKPIPSLDDLDTEDKDLVGHLFVVARELAQEEGLRDGYRTVINCGDDGGQSVWHLHLHLLGGRRMSWPPG</sequence>
<dbReference type="InterPro" id="IPR019808">
    <property type="entry name" value="Histidine_triad_CS"/>
</dbReference>
<dbReference type="GO" id="GO:0003824">
    <property type="term" value="F:catalytic activity"/>
    <property type="evidence" value="ECO:0007669"/>
    <property type="project" value="InterPro"/>
</dbReference>
<dbReference type="PANTHER" id="PTHR23089">
    <property type="entry name" value="HISTIDINE TRIAD HIT PROTEIN"/>
    <property type="match status" value="1"/>
</dbReference>
<evidence type="ECO:0000256" key="3">
    <source>
        <dbReference type="PROSITE-ProRule" id="PRU00464"/>
    </source>
</evidence>
<gene>
    <name evidence="5" type="ordered locus">SRM_03009</name>
</gene>
<accession>D5HD25</accession>
<dbReference type="Gene3D" id="3.30.428.10">
    <property type="entry name" value="HIT-like"/>
    <property type="match status" value="1"/>
</dbReference>
<dbReference type="HOGENOM" id="CLU_056776_8_1_10"/>
<evidence type="ECO:0000256" key="2">
    <source>
        <dbReference type="PIRSR" id="PIRSR601310-3"/>
    </source>
</evidence>
<dbReference type="AlphaFoldDB" id="D5HD25"/>
<protein>
    <recommendedName>
        <fullName evidence="4">HIT domain-containing protein</fullName>
    </recommendedName>
</protein>
<evidence type="ECO:0000313" key="6">
    <source>
        <dbReference type="Proteomes" id="UP000000933"/>
    </source>
</evidence>
<evidence type="ECO:0000256" key="1">
    <source>
        <dbReference type="PIRSR" id="PIRSR601310-1"/>
    </source>
</evidence>
<dbReference type="InterPro" id="IPR036265">
    <property type="entry name" value="HIT-like_sf"/>
</dbReference>
<dbReference type="PROSITE" id="PS00892">
    <property type="entry name" value="HIT_1"/>
    <property type="match status" value="1"/>
</dbReference>
<dbReference type="CDD" id="cd01276">
    <property type="entry name" value="PKCI_related"/>
    <property type="match status" value="1"/>
</dbReference>
<feature type="short sequence motif" description="Histidine triad motif" evidence="2 3">
    <location>
        <begin position="121"/>
        <end position="125"/>
    </location>
</feature>
<reference evidence="6" key="2">
    <citation type="submission" date="2010-04" db="EMBL/GenBank/DDBJ databases">
        <title>Genome sequence of Salinibacter ruber M8.</title>
        <authorList>
            <consortium name="Genoscope"/>
        </authorList>
    </citation>
    <scope>NUCLEOTIDE SEQUENCE [LARGE SCALE GENOMIC DNA]</scope>
    <source>
        <strain evidence="6">M8</strain>
    </source>
</reference>
<dbReference type="Proteomes" id="UP000000933">
    <property type="component" value="Chromosome"/>
</dbReference>
<feature type="active site" description="Tele-AMP-histidine intermediate" evidence="1">
    <location>
        <position position="123"/>
    </location>
</feature>